<evidence type="ECO:0000256" key="5">
    <source>
        <dbReference type="ARBA" id="ARBA00023274"/>
    </source>
</evidence>
<protein>
    <recommendedName>
        <fullName evidence="6">Large ribosomal subunit protein uL5</fullName>
    </recommendedName>
</protein>
<proteinExistence type="inferred from homology"/>
<name>A0ABZ0URU6_9RICK</name>
<gene>
    <name evidence="6" type="primary">rplE</name>
    <name evidence="10" type="ORF">Bandiella_00898</name>
</gene>
<evidence type="ECO:0000256" key="7">
    <source>
        <dbReference type="RuleBase" id="RU003930"/>
    </source>
</evidence>
<dbReference type="EMBL" id="CP110820">
    <property type="protein sequence ID" value="WPX96770.1"/>
    <property type="molecule type" value="Genomic_DNA"/>
</dbReference>
<comment type="similarity">
    <text evidence="1 6 7">Belongs to the universal ribosomal protein uL5 family.</text>
</comment>
<dbReference type="InterPro" id="IPR031310">
    <property type="entry name" value="Ribosomal_uL5_N"/>
</dbReference>
<dbReference type="PIRSF" id="PIRSF002161">
    <property type="entry name" value="Ribosomal_L5"/>
    <property type="match status" value="1"/>
</dbReference>
<dbReference type="InterPro" id="IPR031309">
    <property type="entry name" value="Ribosomal_uL5_C"/>
</dbReference>
<dbReference type="InterPro" id="IPR022803">
    <property type="entry name" value="Ribosomal_uL5_dom_sf"/>
</dbReference>
<dbReference type="PANTHER" id="PTHR11994">
    <property type="entry name" value="60S RIBOSOMAL PROTEIN L11-RELATED"/>
    <property type="match status" value="1"/>
</dbReference>
<dbReference type="GO" id="GO:0005840">
    <property type="term" value="C:ribosome"/>
    <property type="evidence" value="ECO:0007669"/>
    <property type="project" value="UniProtKB-KW"/>
</dbReference>
<evidence type="ECO:0000313" key="11">
    <source>
        <dbReference type="Proteomes" id="UP001327219"/>
    </source>
</evidence>
<dbReference type="InterPro" id="IPR020930">
    <property type="entry name" value="Ribosomal_uL5_bac-type"/>
</dbReference>
<evidence type="ECO:0000259" key="9">
    <source>
        <dbReference type="Pfam" id="PF00673"/>
    </source>
</evidence>
<comment type="subunit">
    <text evidence="6">Part of the 50S ribosomal subunit; part of the 5S rRNA/L5/L18/L25 subcomplex. Contacts the 5S rRNA and the P site tRNA. Forms a bridge to the 30S subunit in the 70S ribosome.</text>
</comment>
<sequence>MNKARLHEHYDKVSVKLLQEKFNFQNLFQIPKLEKIIVNVSVKDAVSDTKVIDKVFDDLMLITGQKPVVTKAKKSIAGFKLRQGMKIGCKVTLRKRMMYEFLDRLVNIALPRVRDFKGLSSKQFDGRGNFSLGIKEQIVFPEIDYNKVDKIRGMNIVIVTSTDLNEEAKFLLETFNVPFFN</sequence>
<dbReference type="SUPFAM" id="SSF55282">
    <property type="entry name" value="RL5-like"/>
    <property type="match status" value="1"/>
</dbReference>
<evidence type="ECO:0000256" key="4">
    <source>
        <dbReference type="ARBA" id="ARBA00022980"/>
    </source>
</evidence>
<dbReference type="Proteomes" id="UP001327219">
    <property type="component" value="Chromosome"/>
</dbReference>
<keyword evidence="6" id="KW-0820">tRNA-binding</keyword>
<reference evidence="10 11" key="1">
    <citation type="submission" date="2022-11" db="EMBL/GenBank/DDBJ databases">
        <title>Host association and intracellularity evolved multiple times independently in the Rickettsiales.</title>
        <authorList>
            <person name="Castelli M."/>
            <person name="Nardi T."/>
            <person name="Gammuto L."/>
            <person name="Bellinzona G."/>
            <person name="Sabaneyeva E."/>
            <person name="Potekhin A."/>
            <person name="Serra V."/>
            <person name="Petroni G."/>
            <person name="Sassera D."/>
        </authorList>
    </citation>
    <scope>NUCLEOTIDE SEQUENCE [LARGE SCALE GENOMIC DNA]</scope>
    <source>
        <strain evidence="10 11">NDG2</strain>
    </source>
</reference>
<dbReference type="InterPro" id="IPR002132">
    <property type="entry name" value="Ribosomal_uL5"/>
</dbReference>
<dbReference type="HAMAP" id="MF_01333_B">
    <property type="entry name" value="Ribosomal_uL5_B"/>
    <property type="match status" value="1"/>
</dbReference>
<feature type="domain" description="Large ribosomal subunit protein uL5 N-terminal" evidence="8">
    <location>
        <begin position="26"/>
        <end position="82"/>
    </location>
</feature>
<evidence type="ECO:0000256" key="2">
    <source>
        <dbReference type="ARBA" id="ARBA00022730"/>
    </source>
</evidence>
<dbReference type="RefSeq" id="WP_323732488.1">
    <property type="nucleotide sequence ID" value="NZ_CP110820.1"/>
</dbReference>
<evidence type="ECO:0000256" key="3">
    <source>
        <dbReference type="ARBA" id="ARBA00022884"/>
    </source>
</evidence>
<dbReference type="Pfam" id="PF00673">
    <property type="entry name" value="Ribosomal_L5_C"/>
    <property type="match status" value="1"/>
</dbReference>
<dbReference type="Pfam" id="PF00281">
    <property type="entry name" value="Ribosomal_L5"/>
    <property type="match status" value="1"/>
</dbReference>
<accession>A0ABZ0URU6</accession>
<keyword evidence="5 6" id="KW-0687">Ribonucleoprotein</keyword>
<keyword evidence="11" id="KW-1185">Reference proteome</keyword>
<dbReference type="PROSITE" id="PS00358">
    <property type="entry name" value="RIBOSOMAL_L5"/>
    <property type="match status" value="1"/>
</dbReference>
<dbReference type="Gene3D" id="3.30.1440.10">
    <property type="match status" value="1"/>
</dbReference>
<keyword evidence="4 6" id="KW-0689">Ribosomal protein</keyword>
<dbReference type="NCBIfam" id="NF000585">
    <property type="entry name" value="PRK00010.1"/>
    <property type="match status" value="1"/>
</dbReference>
<evidence type="ECO:0000256" key="6">
    <source>
        <dbReference type="HAMAP-Rule" id="MF_01333"/>
    </source>
</evidence>
<organism evidence="10 11">
    <name type="scientific">Candidatus Bandiella euplotis</name>
    <dbReference type="NCBI Taxonomy" id="1664265"/>
    <lineage>
        <taxon>Bacteria</taxon>
        <taxon>Pseudomonadati</taxon>
        <taxon>Pseudomonadota</taxon>
        <taxon>Alphaproteobacteria</taxon>
        <taxon>Rickettsiales</taxon>
        <taxon>Candidatus Midichloriaceae</taxon>
        <taxon>Candidatus Bandiella</taxon>
    </lineage>
</organism>
<keyword evidence="2 6" id="KW-0699">rRNA-binding</keyword>
<evidence type="ECO:0000313" key="10">
    <source>
        <dbReference type="EMBL" id="WPX96770.1"/>
    </source>
</evidence>
<evidence type="ECO:0000256" key="1">
    <source>
        <dbReference type="ARBA" id="ARBA00008553"/>
    </source>
</evidence>
<dbReference type="InterPro" id="IPR020929">
    <property type="entry name" value="Ribosomal_uL5_CS"/>
</dbReference>
<keyword evidence="3 6" id="KW-0694">RNA-binding</keyword>
<evidence type="ECO:0000259" key="8">
    <source>
        <dbReference type="Pfam" id="PF00281"/>
    </source>
</evidence>
<feature type="domain" description="Large ribosomal subunit protein uL5 C-terminal" evidence="9">
    <location>
        <begin position="86"/>
        <end position="179"/>
    </location>
</feature>
<comment type="function">
    <text evidence="6">This is 1 of the proteins that bind and probably mediate the attachment of the 5S RNA into the large ribosomal subunit, where it forms part of the central protuberance. In the 70S ribosome it contacts protein S13 of the 30S subunit (bridge B1b), connecting the 2 subunits; this bridge is implicated in subunit movement. Contacts the P site tRNA; the 5S rRNA and some of its associated proteins might help stabilize positioning of ribosome-bound tRNAs.</text>
</comment>